<gene>
    <name evidence="7" type="ORF">HU200_014792</name>
</gene>
<keyword evidence="4" id="KW-0833">Ubl conjugation pathway</keyword>
<evidence type="ECO:0000313" key="7">
    <source>
        <dbReference type="EMBL" id="KAF8733495.1"/>
    </source>
</evidence>
<dbReference type="EMBL" id="JACEFO010001600">
    <property type="protein sequence ID" value="KAF8733495.1"/>
    <property type="molecule type" value="Genomic_DNA"/>
</dbReference>
<feature type="domain" description="UBC core" evidence="6">
    <location>
        <begin position="68"/>
        <end position="228"/>
    </location>
</feature>
<dbReference type="SMART" id="SM00212">
    <property type="entry name" value="UBCc"/>
    <property type="match status" value="1"/>
</dbReference>
<organism evidence="7 8">
    <name type="scientific">Digitaria exilis</name>
    <dbReference type="NCBI Taxonomy" id="1010633"/>
    <lineage>
        <taxon>Eukaryota</taxon>
        <taxon>Viridiplantae</taxon>
        <taxon>Streptophyta</taxon>
        <taxon>Embryophyta</taxon>
        <taxon>Tracheophyta</taxon>
        <taxon>Spermatophyta</taxon>
        <taxon>Magnoliopsida</taxon>
        <taxon>Liliopsida</taxon>
        <taxon>Poales</taxon>
        <taxon>Poaceae</taxon>
        <taxon>PACMAD clade</taxon>
        <taxon>Panicoideae</taxon>
        <taxon>Panicodae</taxon>
        <taxon>Paniceae</taxon>
        <taxon>Anthephorinae</taxon>
        <taxon>Digitaria</taxon>
    </lineage>
</organism>
<dbReference type="AlphaFoldDB" id="A0A835FBD4"/>
<dbReference type="EC" id="2.3.2.23" evidence="1"/>
<accession>A0A835FBD4</accession>
<dbReference type="Pfam" id="PF00179">
    <property type="entry name" value="UQ_con"/>
    <property type="match status" value="1"/>
</dbReference>
<dbReference type="CDD" id="cd23837">
    <property type="entry name" value="UBCc_UBE2O"/>
    <property type="match status" value="1"/>
</dbReference>
<evidence type="ECO:0000256" key="3">
    <source>
        <dbReference type="ARBA" id="ARBA00022741"/>
    </source>
</evidence>
<dbReference type="Gene3D" id="3.10.110.10">
    <property type="entry name" value="Ubiquitin Conjugating Enzyme"/>
    <property type="match status" value="1"/>
</dbReference>
<comment type="caution">
    <text evidence="7">The sequence shown here is derived from an EMBL/GenBank/DDBJ whole genome shotgun (WGS) entry which is preliminary data.</text>
</comment>
<evidence type="ECO:0000256" key="2">
    <source>
        <dbReference type="ARBA" id="ARBA00022679"/>
    </source>
</evidence>
<evidence type="ECO:0000256" key="5">
    <source>
        <dbReference type="ARBA" id="ARBA00022840"/>
    </source>
</evidence>
<sequence>MALLNQLPTSWISASSPHSSLSVTANKSHLDPCSSGTAALFVQKLKPECSNFSDHHYAKTSPGKATKDWVKAIQSEWNLLQKNLPESIYVRVYEDRIDLLRAAIVGPPGTPYHDGLFFFDVRFPSEYPKCPPKVHYHSGGLRLNPNLYESGKVCLSLLNTWWGNGCEKWGKSNSTMLQVLVSIQGLVLNDRPYFNEPGYKNSAKTTAGEKNSLAYNQTAFVLSCKTMWYSLRKPPKHFETLVARHFHEREGAILDACSAYMSGAVVGSSAGSETRYACDKSFADFKKSLTLYTEHLRTEFAANRSRVLELDRQASAVGEIVPTS</sequence>
<evidence type="ECO:0000256" key="4">
    <source>
        <dbReference type="ARBA" id="ARBA00022786"/>
    </source>
</evidence>
<proteinExistence type="predicted"/>
<evidence type="ECO:0000313" key="8">
    <source>
        <dbReference type="Proteomes" id="UP000636709"/>
    </source>
</evidence>
<dbReference type="InterPro" id="IPR016135">
    <property type="entry name" value="UBQ-conjugating_enzyme/RWD"/>
</dbReference>
<dbReference type="SUPFAM" id="SSF54495">
    <property type="entry name" value="UBC-like"/>
    <property type="match status" value="1"/>
</dbReference>
<dbReference type="GO" id="GO:0005524">
    <property type="term" value="F:ATP binding"/>
    <property type="evidence" value="ECO:0007669"/>
    <property type="project" value="UniProtKB-KW"/>
</dbReference>
<protein>
    <recommendedName>
        <fullName evidence="1">E2 ubiquitin-conjugating enzyme</fullName>
        <ecNumber evidence="1">2.3.2.23</ecNumber>
    </recommendedName>
</protein>
<dbReference type="PANTHER" id="PTHR46116:SF19">
    <property type="entry name" value="UBIQUITIN-CONJUGATING ENZYME FAMILY PROTEIN"/>
    <property type="match status" value="1"/>
</dbReference>
<reference evidence="7" key="1">
    <citation type="submission" date="2020-07" db="EMBL/GenBank/DDBJ databases">
        <title>Genome sequence and genetic diversity analysis of an under-domesticated orphan crop, white fonio (Digitaria exilis).</title>
        <authorList>
            <person name="Bennetzen J.L."/>
            <person name="Chen S."/>
            <person name="Ma X."/>
            <person name="Wang X."/>
            <person name="Yssel A.E.J."/>
            <person name="Chaluvadi S.R."/>
            <person name="Johnson M."/>
            <person name="Gangashetty P."/>
            <person name="Hamidou F."/>
            <person name="Sanogo M.D."/>
            <person name="Zwaenepoel A."/>
            <person name="Wallace J."/>
            <person name="Van De Peer Y."/>
            <person name="Van Deynze A."/>
        </authorList>
    </citation>
    <scope>NUCLEOTIDE SEQUENCE</scope>
    <source>
        <tissue evidence="7">Leaves</tissue>
    </source>
</reference>
<dbReference type="OrthoDB" id="47801at2759"/>
<keyword evidence="8" id="KW-1185">Reference proteome</keyword>
<dbReference type="GO" id="GO:0061631">
    <property type="term" value="F:ubiquitin conjugating enzyme activity"/>
    <property type="evidence" value="ECO:0007669"/>
    <property type="project" value="UniProtKB-EC"/>
</dbReference>
<evidence type="ECO:0000256" key="1">
    <source>
        <dbReference type="ARBA" id="ARBA00012486"/>
    </source>
</evidence>
<dbReference type="PROSITE" id="PS50127">
    <property type="entry name" value="UBC_2"/>
    <property type="match status" value="1"/>
</dbReference>
<keyword evidence="2" id="KW-0808">Transferase</keyword>
<dbReference type="InterPro" id="IPR000608">
    <property type="entry name" value="UBC"/>
</dbReference>
<evidence type="ECO:0000259" key="6">
    <source>
        <dbReference type="PROSITE" id="PS50127"/>
    </source>
</evidence>
<dbReference type="Proteomes" id="UP000636709">
    <property type="component" value="Unassembled WGS sequence"/>
</dbReference>
<keyword evidence="3" id="KW-0547">Nucleotide-binding</keyword>
<name>A0A835FBD4_9POAL</name>
<dbReference type="FunFam" id="3.10.110.10:FF:000028">
    <property type="entry name" value="Probable ubiquitin-conjugating enzyme E2 23"/>
    <property type="match status" value="1"/>
</dbReference>
<dbReference type="PANTHER" id="PTHR46116">
    <property type="entry name" value="(E3-INDEPENDENT) E2 UBIQUITIN-CONJUGATING ENZYME"/>
    <property type="match status" value="1"/>
</dbReference>
<keyword evidence="5" id="KW-0067">ATP-binding</keyword>